<evidence type="ECO:0000256" key="1">
    <source>
        <dbReference type="ARBA" id="ARBA00022741"/>
    </source>
</evidence>
<dbReference type="GO" id="GO:0003677">
    <property type="term" value="F:DNA binding"/>
    <property type="evidence" value="ECO:0007669"/>
    <property type="project" value="UniProtKB-KW"/>
</dbReference>
<dbReference type="Gene3D" id="3.40.50.300">
    <property type="entry name" value="P-loop containing nucleotide triphosphate hydrolases"/>
    <property type="match status" value="1"/>
</dbReference>
<dbReference type="GO" id="GO:0006310">
    <property type="term" value="P:DNA recombination"/>
    <property type="evidence" value="ECO:0007669"/>
    <property type="project" value="TreeGrafter"/>
</dbReference>
<dbReference type="GO" id="GO:0043138">
    <property type="term" value="F:3'-5' DNA helicase activity"/>
    <property type="evidence" value="ECO:0007669"/>
    <property type="project" value="TreeGrafter"/>
</dbReference>
<gene>
    <name evidence="4" type="ORF">BsIDN1_62380</name>
</gene>
<keyword evidence="2" id="KW-0067">ATP-binding</keyword>
<dbReference type="PANTHER" id="PTHR30580">
    <property type="entry name" value="PRIMOSOMAL PROTEIN N"/>
    <property type="match status" value="1"/>
</dbReference>
<evidence type="ECO:0000313" key="4">
    <source>
        <dbReference type="EMBL" id="BBP92620.1"/>
    </source>
</evidence>
<dbReference type="PANTHER" id="PTHR30580:SF1">
    <property type="entry name" value="COMF OPERON PROTEIN 1"/>
    <property type="match status" value="1"/>
</dbReference>
<dbReference type="GO" id="GO:0006270">
    <property type="term" value="P:DNA replication initiation"/>
    <property type="evidence" value="ECO:0007669"/>
    <property type="project" value="TreeGrafter"/>
</dbReference>
<keyword evidence="1" id="KW-0547">Nucleotide-binding</keyword>
<evidence type="ECO:0000256" key="2">
    <source>
        <dbReference type="ARBA" id="ARBA00022840"/>
    </source>
</evidence>
<dbReference type="Proteomes" id="UP000464658">
    <property type="component" value="Chromosome"/>
</dbReference>
<dbReference type="GO" id="GO:0006302">
    <property type="term" value="P:double-strand break repair"/>
    <property type="evidence" value="ECO:0007669"/>
    <property type="project" value="TreeGrafter"/>
</dbReference>
<organism evidence="4 5">
    <name type="scientific">Bacillus safensis</name>
    <dbReference type="NCBI Taxonomy" id="561879"/>
    <lineage>
        <taxon>Bacteria</taxon>
        <taxon>Bacillati</taxon>
        <taxon>Bacillota</taxon>
        <taxon>Bacilli</taxon>
        <taxon>Bacillales</taxon>
        <taxon>Bacillaceae</taxon>
        <taxon>Bacillus</taxon>
    </lineage>
</organism>
<evidence type="ECO:0000256" key="3">
    <source>
        <dbReference type="ARBA" id="ARBA00023125"/>
    </source>
</evidence>
<dbReference type="GO" id="GO:0005524">
    <property type="term" value="F:ATP binding"/>
    <property type="evidence" value="ECO:0007669"/>
    <property type="project" value="UniProtKB-KW"/>
</dbReference>
<proteinExistence type="predicted"/>
<accession>A0A5S9MGK3</accession>
<protein>
    <submittedName>
        <fullName evidence="4">Uncharacterized protein</fullName>
    </submittedName>
</protein>
<evidence type="ECO:0000313" key="5">
    <source>
        <dbReference type="Proteomes" id="UP000464658"/>
    </source>
</evidence>
<dbReference type="InterPro" id="IPR027417">
    <property type="entry name" value="P-loop_NTPase"/>
</dbReference>
<sequence length="96" mass="10677">MIEAIKNKFDLLVWAVCGAGKTEVLFHGIEYALNQGMSVCIATPRTDVVLELEPRLRKAFQGVIITVLFGRQFSKVSNSTACDHHNPPADEIQKCF</sequence>
<dbReference type="EMBL" id="AP021906">
    <property type="protein sequence ID" value="BBP92620.1"/>
    <property type="molecule type" value="Genomic_DNA"/>
</dbReference>
<dbReference type="SUPFAM" id="SSF52540">
    <property type="entry name" value="P-loop containing nucleoside triphosphate hydrolases"/>
    <property type="match status" value="1"/>
</dbReference>
<reference evidence="4 5" key="1">
    <citation type="submission" date="2019-12" db="EMBL/GenBank/DDBJ databases">
        <title>Full genome sequence of a Bacillus safensis strain isolated from commercially available natto in Indonesia.</title>
        <authorList>
            <person name="Yoshida M."/>
            <person name="Uomi M."/>
            <person name="Waturangi D."/>
            <person name="Ekaputri J.J."/>
            <person name="Setiamarga D.H.E."/>
        </authorList>
    </citation>
    <scope>NUCLEOTIDE SEQUENCE [LARGE SCALE GENOMIC DNA]</scope>
    <source>
        <strain evidence="4 5">IDN1</strain>
    </source>
</reference>
<dbReference type="AlphaFoldDB" id="A0A5S9MGK3"/>
<name>A0A5S9MGK3_BACIA</name>
<keyword evidence="3" id="KW-0238">DNA-binding</keyword>